<dbReference type="GeneID" id="108679595"/>
<evidence type="ECO:0000313" key="4">
    <source>
        <dbReference type="Proteomes" id="UP000694843"/>
    </source>
</evidence>
<name>A0A979FK81_HYAAZ</name>
<dbReference type="PANTHER" id="PTHR43201">
    <property type="entry name" value="ACYL-COA SYNTHETASE"/>
    <property type="match status" value="1"/>
</dbReference>
<dbReference type="InterPro" id="IPR000873">
    <property type="entry name" value="AMP-dep_synth/lig_dom"/>
</dbReference>
<protein>
    <submittedName>
        <fullName evidence="5">Malonate--CoA ligase ACSF3, mitochondrial</fullName>
    </submittedName>
</protein>
<dbReference type="OrthoDB" id="2962993at2759"/>
<evidence type="ECO:0000259" key="3">
    <source>
        <dbReference type="Pfam" id="PF13193"/>
    </source>
</evidence>
<dbReference type="GO" id="GO:0031956">
    <property type="term" value="F:medium-chain fatty acid-CoA ligase activity"/>
    <property type="evidence" value="ECO:0007669"/>
    <property type="project" value="TreeGrafter"/>
</dbReference>
<dbReference type="OMA" id="KGKWFKT"/>
<dbReference type="Pfam" id="PF13193">
    <property type="entry name" value="AMP-binding_C"/>
    <property type="match status" value="1"/>
</dbReference>
<dbReference type="InterPro" id="IPR025110">
    <property type="entry name" value="AMP-bd_C"/>
</dbReference>
<keyword evidence="4" id="KW-1185">Reference proteome</keyword>
<evidence type="ECO:0000256" key="1">
    <source>
        <dbReference type="ARBA" id="ARBA00006432"/>
    </source>
</evidence>
<dbReference type="KEGG" id="hazt:108679595"/>
<proteinExistence type="inferred from homology"/>
<accession>A0A979FK81</accession>
<dbReference type="Gene3D" id="3.30.300.30">
    <property type="match status" value="1"/>
</dbReference>
<keyword evidence="5" id="KW-0436">Ligase</keyword>
<evidence type="ECO:0000313" key="5">
    <source>
        <dbReference type="RefSeq" id="XP_047737401.1"/>
    </source>
</evidence>
<reference evidence="5" key="1">
    <citation type="submission" date="2025-08" db="UniProtKB">
        <authorList>
            <consortium name="RefSeq"/>
        </authorList>
    </citation>
    <scope>IDENTIFICATION</scope>
    <source>
        <tissue evidence="5">Whole organism</tissue>
    </source>
</reference>
<dbReference type="InterPro" id="IPR020845">
    <property type="entry name" value="AMP-binding_CS"/>
</dbReference>
<dbReference type="AlphaFoldDB" id="A0A979FK81"/>
<comment type="similarity">
    <text evidence="1">Belongs to the ATP-dependent AMP-binding enzyme family.</text>
</comment>
<dbReference type="Gene3D" id="3.40.50.12780">
    <property type="entry name" value="N-terminal domain of ligase-like"/>
    <property type="match status" value="1"/>
</dbReference>
<feature type="domain" description="AMP-binding enzyme C-terminal" evidence="3">
    <location>
        <begin position="397"/>
        <end position="471"/>
    </location>
</feature>
<dbReference type="InterPro" id="IPR045851">
    <property type="entry name" value="AMP-bd_C_sf"/>
</dbReference>
<feature type="domain" description="AMP-dependent synthetase/ligase" evidence="2">
    <location>
        <begin position="36"/>
        <end position="322"/>
    </location>
</feature>
<dbReference type="RefSeq" id="XP_047737401.1">
    <property type="nucleotide sequence ID" value="XM_047881445.1"/>
</dbReference>
<dbReference type="Proteomes" id="UP000694843">
    <property type="component" value="Unplaced"/>
</dbReference>
<dbReference type="PROSITE" id="PS00455">
    <property type="entry name" value="AMP_BINDING"/>
    <property type="match status" value="1"/>
</dbReference>
<dbReference type="PANTHER" id="PTHR43201:SF8">
    <property type="entry name" value="ACYL-COA SYNTHETASE FAMILY MEMBER 3"/>
    <property type="match status" value="1"/>
</dbReference>
<dbReference type="SUPFAM" id="SSF56801">
    <property type="entry name" value="Acetyl-CoA synthetase-like"/>
    <property type="match status" value="1"/>
</dbReference>
<evidence type="ECO:0000259" key="2">
    <source>
        <dbReference type="Pfam" id="PF00501"/>
    </source>
</evidence>
<dbReference type="GO" id="GO:0006631">
    <property type="term" value="P:fatty acid metabolic process"/>
    <property type="evidence" value="ECO:0007669"/>
    <property type="project" value="TreeGrafter"/>
</dbReference>
<dbReference type="CTD" id="197322"/>
<dbReference type="Pfam" id="PF00501">
    <property type="entry name" value="AMP-binding"/>
    <property type="match status" value="1"/>
</dbReference>
<sequence length="486" mass="52414">MTGYVGTPLPGVRVRIVSGGRVLCEGDEAASVVTPGAEAVPLCPQHPQLQLQYFLQDSCAAAVLCCPSLQQLLPDIPNIQTVVLSDTSRCDIAGQPHQESCTRSSFGRVPADRSALILYTSGTTGDPKGVVLTHGNLRAQMESLVAAWQYHHSDVVLHCLPLHHTHGIINALLTPLLVGARVVMTTFRPCHVWSLLLGGDDAEHDAGDVVASHDSAVNVFMAVPTMYAKLLAHYRQNYAQSQHKRTYVRATCVQNFRLMVSGSAALPESLLEEWQRATGVTLLERYGMTEIGMALTNPLVGTRRPGYVGTPLPGVRVRIVSGGRVLCEGDETASVVTPGAEGMVLASSFSFLNKSVIISQAKRGDTAVYQDGAYKILGRTSVDIIKSGGFKVSALGVERVLLMHPDVADVAVVGAPDPTWGQKICAVLVRTGASPLDTALLKKWLKERLPAYQVPVKYVILEELPRNNMGKVNKKKLLQEILPLLK</sequence>
<gene>
    <name evidence="5" type="primary">LOC108679595</name>
</gene>
<organism evidence="4 5">
    <name type="scientific">Hyalella azteca</name>
    <name type="common">Amphipod</name>
    <dbReference type="NCBI Taxonomy" id="294128"/>
    <lineage>
        <taxon>Eukaryota</taxon>
        <taxon>Metazoa</taxon>
        <taxon>Ecdysozoa</taxon>
        <taxon>Arthropoda</taxon>
        <taxon>Crustacea</taxon>
        <taxon>Multicrustacea</taxon>
        <taxon>Malacostraca</taxon>
        <taxon>Eumalacostraca</taxon>
        <taxon>Peracarida</taxon>
        <taxon>Amphipoda</taxon>
        <taxon>Senticaudata</taxon>
        <taxon>Talitrida</taxon>
        <taxon>Talitroidea</taxon>
        <taxon>Hyalellidae</taxon>
        <taxon>Hyalella</taxon>
    </lineage>
</organism>
<dbReference type="InterPro" id="IPR042099">
    <property type="entry name" value="ANL_N_sf"/>
</dbReference>